<dbReference type="EMBL" id="GBXM01008898">
    <property type="protein sequence ID" value="JAH99679.1"/>
    <property type="molecule type" value="Transcribed_RNA"/>
</dbReference>
<organism evidence="2">
    <name type="scientific">Anguilla anguilla</name>
    <name type="common">European freshwater eel</name>
    <name type="synonym">Muraena anguilla</name>
    <dbReference type="NCBI Taxonomy" id="7936"/>
    <lineage>
        <taxon>Eukaryota</taxon>
        <taxon>Metazoa</taxon>
        <taxon>Chordata</taxon>
        <taxon>Craniata</taxon>
        <taxon>Vertebrata</taxon>
        <taxon>Euteleostomi</taxon>
        <taxon>Actinopterygii</taxon>
        <taxon>Neopterygii</taxon>
        <taxon>Teleostei</taxon>
        <taxon>Anguilliformes</taxon>
        <taxon>Anguillidae</taxon>
        <taxon>Anguilla</taxon>
    </lineage>
</organism>
<keyword evidence="1" id="KW-0732">Signal</keyword>
<feature type="chain" id="PRO_5002434921" evidence="1">
    <location>
        <begin position="27"/>
        <end position="59"/>
    </location>
</feature>
<name>A0A0E9XAK8_ANGAN</name>
<accession>A0A0E9XAK8</accession>
<reference evidence="2" key="2">
    <citation type="journal article" date="2015" name="Fish Shellfish Immunol.">
        <title>Early steps in the European eel (Anguilla anguilla)-Vibrio vulnificus interaction in the gills: Role of the RtxA13 toxin.</title>
        <authorList>
            <person name="Callol A."/>
            <person name="Pajuelo D."/>
            <person name="Ebbesson L."/>
            <person name="Teles M."/>
            <person name="MacKenzie S."/>
            <person name="Amaro C."/>
        </authorList>
    </citation>
    <scope>NUCLEOTIDE SEQUENCE</scope>
</reference>
<sequence>MYSVSIVWSAFATICSVSCSLPLTHAATRSHVKFPVTPTSSNAPLPHLALVYVRTFAML</sequence>
<dbReference type="AlphaFoldDB" id="A0A0E9XAK8"/>
<proteinExistence type="predicted"/>
<evidence type="ECO:0000256" key="1">
    <source>
        <dbReference type="SAM" id="SignalP"/>
    </source>
</evidence>
<protein>
    <submittedName>
        <fullName evidence="2">Uncharacterized protein</fullName>
    </submittedName>
</protein>
<reference evidence="2" key="1">
    <citation type="submission" date="2014-11" db="EMBL/GenBank/DDBJ databases">
        <authorList>
            <person name="Amaro Gonzalez C."/>
        </authorList>
    </citation>
    <scope>NUCLEOTIDE SEQUENCE</scope>
</reference>
<evidence type="ECO:0000313" key="2">
    <source>
        <dbReference type="EMBL" id="JAH99679.1"/>
    </source>
</evidence>
<feature type="signal peptide" evidence="1">
    <location>
        <begin position="1"/>
        <end position="26"/>
    </location>
</feature>